<feature type="compositionally biased region" description="Basic and acidic residues" evidence="2">
    <location>
        <begin position="25"/>
        <end position="38"/>
    </location>
</feature>
<dbReference type="Proteomes" id="UP000236546">
    <property type="component" value="Unassembled WGS sequence"/>
</dbReference>
<feature type="region of interest" description="Disordered" evidence="2">
    <location>
        <begin position="1"/>
        <end position="46"/>
    </location>
</feature>
<dbReference type="EMBL" id="MTYH01000059">
    <property type="protein sequence ID" value="PNP41200.1"/>
    <property type="molecule type" value="Genomic_DNA"/>
</dbReference>
<protein>
    <submittedName>
        <fullName evidence="5">Uncharacterized protein</fullName>
    </submittedName>
</protein>
<gene>
    <name evidence="5" type="ORF">TGAMA5MH_07070</name>
</gene>
<feature type="domain" description="NWD NACHT-NTPase N-terminal" evidence="3">
    <location>
        <begin position="59"/>
        <end position="278"/>
    </location>
</feature>
<dbReference type="InterPro" id="IPR031359">
    <property type="entry name" value="NACHT_N"/>
</dbReference>
<organism evidence="5 6">
    <name type="scientific">Trichoderma gamsii</name>
    <dbReference type="NCBI Taxonomy" id="398673"/>
    <lineage>
        <taxon>Eukaryota</taxon>
        <taxon>Fungi</taxon>
        <taxon>Dikarya</taxon>
        <taxon>Ascomycota</taxon>
        <taxon>Pezizomycotina</taxon>
        <taxon>Sordariomycetes</taxon>
        <taxon>Hypocreomycetidae</taxon>
        <taxon>Hypocreales</taxon>
        <taxon>Hypocreaceae</taxon>
        <taxon>Trichoderma</taxon>
    </lineage>
</organism>
<dbReference type="Pfam" id="PF24883">
    <property type="entry name" value="NPHP3_N"/>
    <property type="match status" value="1"/>
</dbReference>
<dbReference type="InterPro" id="IPR056884">
    <property type="entry name" value="NPHP3-like_N"/>
</dbReference>
<dbReference type="AlphaFoldDB" id="A0A2K0T6Q2"/>
<keyword evidence="1" id="KW-0677">Repeat</keyword>
<evidence type="ECO:0000256" key="2">
    <source>
        <dbReference type="SAM" id="MobiDB-lite"/>
    </source>
</evidence>
<evidence type="ECO:0000313" key="6">
    <source>
        <dbReference type="Proteomes" id="UP000236546"/>
    </source>
</evidence>
<evidence type="ECO:0000313" key="5">
    <source>
        <dbReference type="EMBL" id="PNP41200.1"/>
    </source>
</evidence>
<accession>A0A2K0T6Q2</accession>
<sequence length="628" mass="71106">MPPAIKQRSRNILSRNNDTPPPDSLLKEDGPSKQDERPTSTSPNISVSYTNALDVSFPERLWDQAYDALKIQDAALVQVYEKILSRYLRGQGFNSPVTDSDENVIAQDNAHTRRTQMRRLIDEGLHNTAREAKLKETISTATPFIFAAKDIICSAIQIAPQAALAWAGVCVALENPIASTEANRNGIDYVIKRMDWYWYLSSIISKESPNESDGGLGSIRRELEIQVVDLYKALLLYEIKSVCFYYRSRGLVLLRDIAKLSDWNGDIRAVENAERIFNDAANTLMNLKKASNLEQLVNYAEMQSKTQMTREDQQCMKDLRLTDPSADKKRIEQTKGGLLHDANSWILNNSDYQQWRNNEESRVLWIKGDPGRGKSMLLCGIIDELDQHSASSGIAHIITGDNISIADPDTLNPTDSGYATIPTRDNEFDKPANHDNRNTTQSSQELDGQDISDAKTVYSEESSTANSSRQAYIWELAEDLFRNLHSISTNSDFPANVSTSLPDLLQAFALMVGHNAPTQMHRDIMAFVHKYRHEITEAFNDIGLERDEGLQKSADNENAMTWEERMNRWLPFFEEDPVGENPEALMVGEDQVLEELDSESADSEEEEEVSDNWLRAYREFVLKRHRGI</sequence>
<proteinExistence type="predicted"/>
<dbReference type="Pfam" id="PF17100">
    <property type="entry name" value="NACHT_N"/>
    <property type="match status" value="1"/>
</dbReference>
<feature type="domain" description="Nephrocystin 3-like N-terminal" evidence="4">
    <location>
        <begin position="344"/>
        <end position="391"/>
    </location>
</feature>
<evidence type="ECO:0000259" key="4">
    <source>
        <dbReference type="Pfam" id="PF24883"/>
    </source>
</evidence>
<evidence type="ECO:0000259" key="3">
    <source>
        <dbReference type="Pfam" id="PF17100"/>
    </source>
</evidence>
<comment type="caution">
    <text evidence="5">The sequence shown here is derived from an EMBL/GenBank/DDBJ whole genome shotgun (WGS) entry which is preliminary data.</text>
</comment>
<reference evidence="5 6" key="1">
    <citation type="submission" date="2017-02" db="EMBL/GenBank/DDBJ databases">
        <title>Genomes of Trichoderma spp. with biocontrol activity.</title>
        <authorList>
            <person name="Gardiner D."/>
            <person name="Kazan K."/>
            <person name="Vos C."/>
            <person name="Harvey P."/>
        </authorList>
    </citation>
    <scope>NUCLEOTIDE SEQUENCE [LARGE SCALE GENOMIC DNA]</scope>
    <source>
        <strain evidence="5 6">A5MH</strain>
    </source>
</reference>
<evidence type="ECO:0000256" key="1">
    <source>
        <dbReference type="ARBA" id="ARBA00022737"/>
    </source>
</evidence>
<feature type="compositionally biased region" description="Basic and acidic residues" evidence="2">
    <location>
        <begin position="424"/>
        <end position="437"/>
    </location>
</feature>
<dbReference type="PANTHER" id="PTHR10039">
    <property type="entry name" value="AMELOGENIN"/>
    <property type="match status" value="1"/>
</dbReference>
<dbReference type="OrthoDB" id="4896343at2759"/>
<feature type="region of interest" description="Disordered" evidence="2">
    <location>
        <begin position="404"/>
        <end position="450"/>
    </location>
</feature>
<name>A0A2K0T6Q2_9HYPO</name>